<organism evidence="3">
    <name type="scientific">Echinostoma caproni</name>
    <dbReference type="NCBI Taxonomy" id="27848"/>
    <lineage>
        <taxon>Eukaryota</taxon>
        <taxon>Metazoa</taxon>
        <taxon>Spiralia</taxon>
        <taxon>Lophotrochozoa</taxon>
        <taxon>Platyhelminthes</taxon>
        <taxon>Trematoda</taxon>
        <taxon>Digenea</taxon>
        <taxon>Plagiorchiida</taxon>
        <taxon>Echinostomata</taxon>
        <taxon>Echinostomatoidea</taxon>
        <taxon>Echinostomatidae</taxon>
        <taxon>Echinostoma</taxon>
    </lineage>
</organism>
<evidence type="ECO:0000313" key="2">
    <source>
        <dbReference type="Proteomes" id="UP000272942"/>
    </source>
</evidence>
<dbReference type="PANTHER" id="PTHR32122">
    <property type="entry name" value="TATA BOX-BINDING PROTEIN ASSOCIATED FACTOR RNA POLYMERASE I SUBUNIT A"/>
    <property type="match status" value="1"/>
</dbReference>
<dbReference type="OrthoDB" id="6272197at2759"/>
<accession>A0A183AEK0</accession>
<dbReference type="Proteomes" id="UP000272942">
    <property type="component" value="Unassembled WGS sequence"/>
</dbReference>
<dbReference type="AlphaFoldDB" id="A0A183AEK0"/>
<keyword evidence="2" id="KW-1185">Reference proteome</keyword>
<protein>
    <submittedName>
        <fullName evidence="3">PIK helical domain-containing protein</fullName>
    </submittedName>
</protein>
<dbReference type="WBParaSite" id="ECPE_0000539801-mRNA-1">
    <property type="protein sequence ID" value="ECPE_0000539801-mRNA-1"/>
    <property type="gene ID" value="ECPE_0000539801"/>
</dbReference>
<name>A0A183AEK0_9TREM</name>
<proteinExistence type="predicted"/>
<dbReference type="PANTHER" id="PTHR32122:SF1">
    <property type="entry name" value="TATA BOX-BINDING PROTEIN-ASSOCIATED FACTOR RNA POLYMERASE I SUBUNIT A"/>
    <property type="match status" value="1"/>
</dbReference>
<gene>
    <name evidence="1" type="ORF">ECPE_LOCUS5385</name>
</gene>
<reference evidence="3" key="1">
    <citation type="submission" date="2016-06" db="UniProtKB">
        <authorList>
            <consortium name="WormBaseParasite"/>
        </authorList>
    </citation>
    <scope>IDENTIFICATION</scope>
</reference>
<dbReference type="InterPro" id="IPR052669">
    <property type="entry name" value="SL1/TIF-IB_Component"/>
</dbReference>
<reference evidence="1 2" key="2">
    <citation type="submission" date="2018-11" db="EMBL/GenBank/DDBJ databases">
        <authorList>
            <consortium name="Pathogen Informatics"/>
        </authorList>
    </citation>
    <scope>NUCLEOTIDE SEQUENCE [LARGE SCALE GENOMIC DNA]</scope>
    <source>
        <strain evidence="1 2">Egypt</strain>
    </source>
</reference>
<evidence type="ECO:0000313" key="3">
    <source>
        <dbReference type="WBParaSite" id="ECPE_0000539801-mRNA-1"/>
    </source>
</evidence>
<sequence length="347" mass="39313">MESDHLHLQRYSFVIKTGGKKDSCEIGQLGPLLETENPDQAALDELAEKAFHRLQEVEAMIAGGYVCDVFLRPLIEILEYFGELPAARRLLVYYRRQVPENPNAIRYLCEWYKQHGGPADQSVITDLSDHQSLDTTPELCSPRAPKRTSASKTLRRVLTLRIQFSRHVLPEPAPAVPSSENPLTLAEEKKHLRAAHPHVSTIVACLKHGEPGVPLFVRITFLLRVGRSLDALQLTFCLLDHPSWAVYTEPWKLLKRSICAVGKQSPEVVEAIRFRQRIWSHLYFDRFSTLPPVAKFARNLFRKLAVPVSYADSEHTNETSLGPLLSIEPIYVRQMKVEDTSEGDTST</sequence>
<evidence type="ECO:0000313" key="1">
    <source>
        <dbReference type="EMBL" id="VDP75391.1"/>
    </source>
</evidence>
<dbReference type="EMBL" id="UZAN01042238">
    <property type="protein sequence ID" value="VDP75391.1"/>
    <property type="molecule type" value="Genomic_DNA"/>
</dbReference>